<dbReference type="EMBL" id="JAGFNK010000171">
    <property type="protein sequence ID" value="KAI9462060.1"/>
    <property type="molecule type" value="Genomic_DNA"/>
</dbReference>
<reference evidence="1" key="1">
    <citation type="submission" date="2021-03" db="EMBL/GenBank/DDBJ databases">
        <title>Evolutionary priming and transition to the ectomycorrhizal habit in an iconic lineage of mushroom-forming fungi: is preadaptation a requirement?</title>
        <authorList>
            <consortium name="DOE Joint Genome Institute"/>
            <person name="Looney B.P."/>
            <person name="Miyauchi S."/>
            <person name="Morin E."/>
            <person name="Drula E."/>
            <person name="Courty P.E."/>
            <person name="Chicoki N."/>
            <person name="Fauchery L."/>
            <person name="Kohler A."/>
            <person name="Kuo A."/>
            <person name="LaButti K."/>
            <person name="Pangilinan J."/>
            <person name="Lipzen A."/>
            <person name="Riley R."/>
            <person name="Andreopoulos W."/>
            <person name="He G."/>
            <person name="Johnson J."/>
            <person name="Barry K.W."/>
            <person name="Grigoriev I.V."/>
            <person name="Nagy L."/>
            <person name="Hibbett D."/>
            <person name="Henrissat B."/>
            <person name="Matheny P.B."/>
            <person name="Labbe J."/>
            <person name="Martin A.F."/>
        </authorList>
    </citation>
    <scope>NUCLEOTIDE SEQUENCE</scope>
    <source>
        <strain evidence="1">BPL698</strain>
    </source>
</reference>
<keyword evidence="2" id="KW-1185">Reference proteome</keyword>
<organism evidence="1 2">
    <name type="scientific">Russula earlei</name>
    <dbReference type="NCBI Taxonomy" id="71964"/>
    <lineage>
        <taxon>Eukaryota</taxon>
        <taxon>Fungi</taxon>
        <taxon>Dikarya</taxon>
        <taxon>Basidiomycota</taxon>
        <taxon>Agaricomycotina</taxon>
        <taxon>Agaricomycetes</taxon>
        <taxon>Russulales</taxon>
        <taxon>Russulaceae</taxon>
        <taxon>Russula</taxon>
    </lineage>
</organism>
<evidence type="ECO:0000313" key="1">
    <source>
        <dbReference type="EMBL" id="KAI9462060.1"/>
    </source>
</evidence>
<accession>A0ACC0U3X7</accession>
<protein>
    <submittedName>
        <fullName evidence="1">Alcohol oxidase-like protein</fullName>
    </submittedName>
</protein>
<gene>
    <name evidence="1" type="ORF">F5148DRAFT_237436</name>
</gene>
<dbReference type="Proteomes" id="UP001207468">
    <property type="component" value="Unassembled WGS sequence"/>
</dbReference>
<sequence>MSTPTQINEEYDIVIAGGGVAGCVVAGRLAAADPDLRILILEAGPPTYNDPAHVQPARYPSHLAPGSRTVRVHTSRPSAALGGRSAAVPCGQCLGGGGSVNFMMYTRASASDYDDWETVHENPGWGSKDLIPLLRMTETYQVPGGGPTHGTDGPLKVSLGGISHDFQEPFVQVARTLDPARAGKPYYIDTNDLLTINVYTRWPRWINEETGTRSDVPHNLIYPLKETRPNLHYVTGIHVKHVTFDDENRATGVAFTFNPLFHPDGPAETRTVRGTKLVVISAGSFGSPGILERSGIGAKGVLEGVGVKQRVDLPGVGENYQDHNMLFIPYLAADEAQTFDAIFHNDEGAIDAAITEFSKTGMDPLSHNAVEAGIKWRPDPSELAKLGPEFQEVWDSYFVNSPDKPVLWIGIFSVLVGDATLVPRRKYFTMGVYTEYPVARGHVHITHGEDVSASLDFVPGYLESMADVKVLTWGYKFSREIARRMPHFRGEPAALHPAFDPGSKAAAVQHAEGPVAFDTPRIEYSDEDDRALEAYARATVSTTWHALGTCAMKPRERGGVVDSRLNVYGVQGLKVADLSIGPGNVSANTYSTALVIGEKAAVIIAEELGIKWRYGN</sequence>
<name>A0ACC0U3X7_9AGAM</name>
<proteinExistence type="predicted"/>
<comment type="caution">
    <text evidence="1">The sequence shown here is derived from an EMBL/GenBank/DDBJ whole genome shotgun (WGS) entry which is preliminary data.</text>
</comment>
<evidence type="ECO:0000313" key="2">
    <source>
        <dbReference type="Proteomes" id="UP001207468"/>
    </source>
</evidence>